<evidence type="ECO:0008006" key="3">
    <source>
        <dbReference type="Google" id="ProtNLM"/>
    </source>
</evidence>
<dbReference type="Proteomes" id="UP000054977">
    <property type="component" value="Unassembled WGS sequence"/>
</dbReference>
<evidence type="ECO:0000313" key="2">
    <source>
        <dbReference type="Proteomes" id="UP000054977"/>
    </source>
</evidence>
<sequence>MHERIQHSAVDNPVANGPSLPLWEELTRQGMNSASKQQQATAFTAYEHALTIARRLIEAPPPGRDEDCIAALVVSHHNLADLHADQGNRDAAARLLCQAHEFLIALTLSAERTATFRRIALRHSRETHVALIRHLARYGQHPLIARTLDDASLALSASGPARH</sequence>
<dbReference type="InterPro" id="IPR011990">
    <property type="entry name" value="TPR-like_helical_dom_sf"/>
</dbReference>
<evidence type="ECO:0000313" key="1">
    <source>
        <dbReference type="EMBL" id="SAL28733.1"/>
    </source>
</evidence>
<dbReference type="RefSeq" id="WP_087666737.1">
    <property type="nucleotide sequence ID" value="NZ_FCNW02000005.1"/>
</dbReference>
<dbReference type="STRING" id="326474.AWB65_01720"/>
<comment type="caution">
    <text evidence="1">The sequence shown here is derived from an EMBL/GenBank/DDBJ whole genome shotgun (WGS) entry which is preliminary data.</text>
</comment>
<dbReference type="OrthoDB" id="5588378at2"/>
<dbReference type="Gene3D" id="1.25.40.10">
    <property type="entry name" value="Tetratricopeptide repeat domain"/>
    <property type="match status" value="1"/>
</dbReference>
<protein>
    <recommendedName>
        <fullName evidence="3">Tetratricopeptide repeat protein</fullName>
    </recommendedName>
</protein>
<organism evidence="1 2">
    <name type="scientific">Caballeronia humi</name>
    <dbReference type="NCBI Taxonomy" id="326474"/>
    <lineage>
        <taxon>Bacteria</taxon>
        <taxon>Pseudomonadati</taxon>
        <taxon>Pseudomonadota</taxon>
        <taxon>Betaproteobacteria</taxon>
        <taxon>Burkholderiales</taxon>
        <taxon>Burkholderiaceae</taxon>
        <taxon>Caballeronia</taxon>
    </lineage>
</organism>
<proteinExistence type="predicted"/>
<accession>A0A158GA15</accession>
<name>A0A158GA15_9BURK</name>
<keyword evidence="2" id="KW-1185">Reference proteome</keyword>
<reference evidence="1" key="1">
    <citation type="submission" date="2016-01" db="EMBL/GenBank/DDBJ databases">
        <authorList>
            <person name="Peeters C."/>
        </authorList>
    </citation>
    <scope>NUCLEOTIDE SEQUENCE [LARGE SCALE GENOMIC DNA]</scope>
    <source>
        <strain evidence="1">LMG 22934</strain>
    </source>
</reference>
<dbReference type="AlphaFoldDB" id="A0A158GA15"/>
<gene>
    <name evidence="1" type="ORF">AWB65_01720</name>
</gene>
<dbReference type="EMBL" id="FCNW02000005">
    <property type="protein sequence ID" value="SAL28733.1"/>
    <property type="molecule type" value="Genomic_DNA"/>
</dbReference>